<dbReference type="InterPro" id="IPR046158">
    <property type="entry name" value="DUF6160"/>
</dbReference>
<sequence>MINLKTKLQSLVMILPLILWSELTRAELVGLAENELSGVTGQAGISLEIHHLRVNAHASGSVDNPDTPEDESDGRRTKGFHYDYVTTDHNGENETHFFADEVSLAMDIEGAITLDVEEDGALVIGLPDRINYVGDGYSQKGIYLNHDGLASSGGKLMNETNIQGNFNTGGTITIWGGQ</sequence>
<dbReference type="Pfam" id="PF19657">
    <property type="entry name" value="DUF6160"/>
    <property type="match status" value="1"/>
</dbReference>
<protein>
    <recommendedName>
        <fullName evidence="2">DUF6160 domain-containing protein</fullName>
    </recommendedName>
</protein>
<feature type="region of interest" description="Disordered" evidence="1">
    <location>
        <begin position="58"/>
        <end position="78"/>
    </location>
</feature>
<evidence type="ECO:0000259" key="2">
    <source>
        <dbReference type="Pfam" id="PF19657"/>
    </source>
</evidence>
<reference evidence="3 4" key="1">
    <citation type="submission" date="2017-05" db="EMBL/GenBank/DDBJ databases">
        <title>Genomic insights into alkan degradation activity of Oleiphilus messinensis.</title>
        <authorList>
            <person name="Kozyavkin S.A."/>
            <person name="Slesarev A.I."/>
            <person name="Golyshin P.N."/>
            <person name="Korzhenkov A."/>
            <person name="Golyshina O.N."/>
            <person name="Toshchakov S.V."/>
        </authorList>
    </citation>
    <scope>NUCLEOTIDE SEQUENCE [LARGE SCALE GENOMIC DNA]</scope>
    <source>
        <strain evidence="3 4">ME102</strain>
    </source>
</reference>
<organism evidence="3 4">
    <name type="scientific">Oleiphilus messinensis</name>
    <dbReference type="NCBI Taxonomy" id="141451"/>
    <lineage>
        <taxon>Bacteria</taxon>
        <taxon>Pseudomonadati</taxon>
        <taxon>Pseudomonadota</taxon>
        <taxon>Gammaproteobacteria</taxon>
        <taxon>Oceanospirillales</taxon>
        <taxon>Oleiphilaceae</taxon>
        <taxon>Oleiphilus</taxon>
    </lineage>
</organism>
<feature type="domain" description="DUF6160" evidence="2">
    <location>
        <begin position="9"/>
        <end position="109"/>
    </location>
</feature>
<name>A0A1Y0I1E0_9GAMM</name>
<dbReference type="Proteomes" id="UP000196027">
    <property type="component" value="Chromosome"/>
</dbReference>
<keyword evidence="4" id="KW-1185">Reference proteome</keyword>
<gene>
    <name evidence="3" type="ORF">OLMES_0112</name>
</gene>
<dbReference type="EMBL" id="CP021425">
    <property type="protein sequence ID" value="ARU54221.1"/>
    <property type="molecule type" value="Genomic_DNA"/>
</dbReference>
<evidence type="ECO:0000313" key="3">
    <source>
        <dbReference type="EMBL" id="ARU54221.1"/>
    </source>
</evidence>
<evidence type="ECO:0000256" key="1">
    <source>
        <dbReference type="SAM" id="MobiDB-lite"/>
    </source>
</evidence>
<proteinExistence type="predicted"/>
<evidence type="ECO:0000313" key="4">
    <source>
        <dbReference type="Proteomes" id="UP000196027"/>
    </source>
</evidence>
<dbReference type="KEGG" id="ome:OLMES_0112"/>
<dbReference type="AlphaFoldDB" id="A0A1Y0I1E0"/>
<accession>A0A1Y0I1E0</accession>